<dbReference type="CDD" id="cd07377">
    <property type="entry name" value="WHTH_GntR"/>
    <property type="match status" value="1"/>
</dbReference>
<gene>
    <name evidence="6" type="ORF">FHU38_001935</name>
</gene>
<sequence length="113" mass="12575">MAPFERVAETIRQAIRAGKLKPSERLPSNRELAKQEEVSLVTAQKALSVLQDEGWLVSRASVGVYVADTQPTPPSPETVDDLRREFTQIQTALSALEKRVADIERTRTTRTDG</sequence>
<dbReference type="PANTHER" id="PTHR44846">
    <property type="entry name" value="MANNOSYL-D-GLYCERATE TRANSPORT/METABOLISM SYSTEM REPRESSOR MNGR-RELATED"/>
    <property type="match status" value="1"/>
</dbReference>
<dbReference type="PROSITE" id="PS50949">
    <property type="entry name" value="HTH_GNTR"/>
    <property type="match status" value="1"/>
</dbReference>
<comment type="caution">
    <text evidence="6">The sequence shown here is derived from an EMBL/GenBank/DDBJ whole genome shotgun (WGS) entry which is preliminary data.</text>
</comment>
<organism evidence="6 7">
    <name type="scientific">Saccharomonospora amisosensis</name>
    <dbReference type="NCBI Taxonomy" id="1128677"/>
    <lineage>
        <taxon>Bacteria</taxon>
        <taxon>Bacillati</taxon>
        <taxon>Actinomycetota</taxon>
        <taxon>Actinomycetes</taxon>
        <taxon>Pseudonocardiales</taxon>
        <taxon>Pseudonocardiaceae</taxon>
        <taxon>Saccharomonospora</taxon>
    </lineage>
</organism>
<evidence type="ECO:0000256" key="2">
    <source>
        <dbReference type="ARBA" id="ARBA00023125"/>
    </source>
</evidence>
<protein>
    <submittedName>
        <fullName evidence="6">DNA-binding GntR family transcriptional regulator</fullName>
    </submittedName>
</protein>
<dbReference type="SUPFAM" id="SSF46785">
    <property type="entry name" value="Winged helix' DNA-binding domain"/>
    <property type="match status" value="1"/>
</dbReference>
<dbReference type="InterPro" id="IPR036388">
    <property type="entry name" value="WH-like_DNA-bd_sf"/>
</dbReference>
<keyword evidence="4" id="KW-0175">Coiled coil</keyword>
<dbReference type="InterPro" id="IPR036390">
    <property type="entry name" value="WH_DNA-bd_sf"/>
</dbReference>
<keyword evidence="1" id="KW-0805">Transcription regulation</keyword>
<evidence type="ECO:0000259" key="5">
    <source>
        <dbReference type="PROSITE" id="PS50949"/>
    </source>
</evidence>
<name>A0A7X5ZQL5_9PSEU</name>
<keyword evidence="2 6" id="KW-0238">DNA-binding</keyword>
<evidence type="ECO:0000313" key="6">
    <source>
        <dbReference type="EMBL" id="NIJ11591.1"/>
    </source>
</evidence>
<keyword evidence="7" id="KW-1185">Reference proteome</keyword>
<dbReference type="GO" id="GO:0003700">
    <property type="term" value="F:DNA-binding transcription factor activity"/>
    <property type="evidence" value="ECO:0007669"/>
    <property type="project" value="InterPro"/>
</dbReference>
<dbReference type="Proteomes" id="UP000545493">
    <property type="component" value="Unassembled WGS sequence"/>
</dbReference>
<dbReference type="InterPro" id="IPR050679">
    <property type="entry name" value="Bact_HTH_transcr_reg"/>
</dbReference>
<keyword evidence="3" id="KW-0804">Transcription</keyword>
<evidence type="ECO:0000313" key="7">
    <source>
        <dbReference type="Proteomes" id="UP000545493"/>
    </source>
</evidence>
<dbReference type="GO" id="GO:0003677">
    <property type="term" value="F:DNA binding"/>
    <property type="evidence" value="ECO:0007669"/>
    <property type="project" value="UniProtKB-KW"/>
</dbReference>
<evidence type="ECO:0000256" key="1">
    <source>
        <dbReference type="ARBA" id="ARBA00023015"/>
    </source>
</evidence>
<evidence type="ECO:0000256" key="4">
    <source>
        <dbReference type="SAM" id="Coils"/>
    </source>
</evidence>
<dbReference type="AlphaFoldDB" id="A0A7X5ZQL5"/>
<feature type="coiled-coil region" evidence="4">
    <location>
        <begin position="79"/>
        <end position="106"/>
    </location>
</feature>
<feature type="domain" description="HTH gntR-type" evidence="5">
    <location>
        <begin position="1"/>
        <end position="69"/>
    </location>
</feature>
<proteinExistence type="predicted"/>
<dbReference type="EMBL" id="JAAOYM010000001">
    <property type="protein sequence ID" value="NIJ11591.1"/>
    <property type="molecule type" value="Genomic_DNA"/>
</dbReference>
<dbReference type="Gene3D" id="1.10.10.10">
    <property type="entry name" value="Winged helix-like DNA-binding domain superfamily/Winged helix DNA-binding domain"/>
    <property type="match status" value="1"/>
</dbReference>
<evidence type="ECO:0000256" key="3">
    <source>
        <dbReference type="ARBA" id="ARBA00023163"/>
    </source>
</evidence>
<dbReference type="Pfam" id="PF00392">
    <property type="entry name" value="GntR"/>
    <property type="match status" value="1"/>
</dbReference>
<dbReference type="RefSeq" id="WP_167169132.1">
    <property type="nucleotide sequence ID" value="NZ_JAAOYM010000001.1"/>
</dbReference>
<dbReference type="InterPro" id="IPR000524">
    <property type="entry name" value="Tscrpt_reg_HTH_GntR"/>
</dbReference>
<accession>A0A7X5ZQL5</accession>
<dbReference type="SMART" id="SM00345">
    <property type="entry name" value="HTH_GNTR"/>
    <property type="match status" value="1"/>
</dbReference>
<reference evidence="6 7" key="1">
    <citation type="submission" date="2020-03" db="EMBL/GenBank/DDBJ databases">
        <title>Sequencing the genomes of 1000 actinobacteria strains.</title>
        <authorList>
            <person name="Klenk H.-P."/>
        </authorList>
    </citation>
    <scope>NUCLEOTIDE SEQUENCE [LARGE SCALE GENOMIC DNA]</scope>
    <source>
        <strain evidence="6 7">DSM 45685</strain>
    </source>
</reference>